<dbReference type="AlphaFoldDB" id="A0AAV7U228"/>
<evidence type="ECO:0000313" key="2">
    <source>
        <dbReference type="Proteomes" id="UP001066276"/>
    </source>
</evidence>
<evidence type="ECO:0000313" key="1">
    <source>
        <dbReference type="EMBL" id="KAJ1181913.1"/>
    </source>
</evidence>
<dbReference type="Proteomes" id="UP001066276">
    <property type="component" value="Chromosome 3_2"/>
</dbReference>
<accession>A0AAV7U228</accession>
<protein>
    <submittedName>
        <fullName evidence="1">Uncharacterized protein</fullName>
    </submittedName>
</protein>
<dbReference type="EMBL" id="JANPWB010000006">
    <property type="protein sequence ID" value="KAJ1181913.1"/>
    <property type="molecule type" value="Genomic_DNA"/>
</dbReference>
<organism evidence="1 2">
    <name type="scientific">Pleurodeles waltl</name>
    <name type="common">Iberian ribbed newt</name>
    <dbReference type="NCBI Taxonomy" id="8319"/>
    <lineage>
        <taxon>Eukaryota</taxon>
        <taxon>Metazoa</taxon>
        <taxon>Chordata</taxon>
        <taxon>Craniata</taxon>
        <taxon>Vertebrata</taxon>
        <taxon>Euteleostomi</taxon>
        <taxon>Amphibia</taxon>
        <taxon>Batrachia</taxon>
        <taxon>Caudata</taxon>
        <taxon>Salamandroidea</taxon>
        <taxon>Salamandridae</taxon>
        <taxon>Pleurodelinae</taxon>
        <taxon>Pleurodeles</taxon>
    </lineage>
</organism>
<reference evidence="1" key="1">
    <citation type="journal article" date="2022" name="bioRxiv">
        <title>Sequencing and chromosome-scale assembly of the giantPleurodeles waltlgenome.</title>
        <authorList>
            <person name="Brown T."/>
            <person name="Elewa A."/>
            <person name="Iarovenko S."/>
            <person name="Subramanian E."/>
            <person name="Araus A.J."/>
            <person name="Petzold A."/>
            <person name="Susuki M."/>
            <person name="Suzuki K.-i.T."/>
            <person name="Hayashi T."/>
            <person name="Toyoda A."/>
            <person name="Oliveira C."/>
            <person name="Osipova E."/>
            <person name="Leigh N.D."/>
            <person name="Simon A."/>
            <person name="Yun M.H."/>
        </authorList>
    </citation>
    <scope>NUCLEOTIDE SEQUENCE</scope>
    <source>
        <strain evidence="1">20211129_DDA</strain>
        <tissue evidence="1">Liver</tissue>
    </source>
</reference>
<sequence>MRTAQPFTGHRSSVTPTCLGPLLPLGEDCNLLPPGPLKFRPPHPAQASRKIVLQGVELLNAGSKAKGHLGRVQLRPQHARARLLTHTLMPACAYIFLIDTLLRIQNRSQERKEGAREGLQRWFSPLELFANRQYYATLRLCCHVVSSIINFIMLENKGPF</sequence>
<gene>
    <name evidence="1" type="ORF">NDU88_007112</name>
</gene>
<proteinExistence type="predicted"/>
<name>A0AAV7U228_PLEWA</name>
<comment type="caution">
    <text evidence="1">The sequence shown here is derived from an EMBL/GenBank/DDBJ whole genome shotgun (WGS) entry which is preliminary data.</text>
</comment>
<feature type="non-terminal residue" evidence="1">
    <location>
        <position position="160"/>
    </location>
</feature>
<keyword evidence="2" id="KW-1185">Reference proteome</keyword>